<keyword evidence="6" id="KW-0732">Signal</keyword>
<evidence type="ECO:0000313" key="8">
    <source>
        <dbReference type="Proteomes" id="UP001595556"/>
    </source>
</evidence>
<feature type="chain" id="PRO_5045730457" evidence="6">
    <location>
        <begin position="24"/>
        <end position="149"/>
    </location>
</feature>
<name>A0ABV7H0S5_9BURK</name>
<accession>A0ABV7H0S5</accession>
<dbReference type="PRINTS" id="PR00608">
    <property type="entry name" value="CYTCHROMECII"/>
</dbReference>
<keyword evidence="3" id="KW-0479">Metal-binding</keyword>
<dbReference type="InterPro" id="IPR015984">
    <property type="entry name" value="Cyt_c_prime_subgr"/>
</dbReference>
<dbReference type="Gene3D" id="1.20.120.10">
    <property type="entry name" value="Cytochrome c/b562"/>
    <property type="match status" value="1"/>
</dbReference>
<dbReference type="PIRSF" id="PIRSF000027">
    <property type="entry name" value="Cytc_c_prime"/>
    <property type="match status" value="1"/>
</dbReference>
<keyword evidence="2" id="KW-0349">Heme</keyword>
<dbReference type="InterPro" id="IPR010980">
    <property type="entry name" value="Cyt_c/b562"/>
</dbReference>
<dbReference type="InterPro" id="IPR012127">
    <property type="entry name" value="Cyt_c_prime"/>
</dbReference>
<evidence type="ECO:0000256" key="3">
    <source>
        <dbReference type="ARBA" id="ARBA00022723"/>
    </source>
</evidence>
<keyword evidence="8" id="KW-1185">Reference proteome</keyword>
<feature type="signal peptide" evidence="6">
    <location>
        <begin position="1"/>
        <end position="23"/>
    </location>
</feature>
<dbReference type="InterPro" id="IPR002321">
    <property type="entry name" value="Cyt_c_II"/>
</dbReference>
<dbReference type="EMBL" id="JBHRTI010000001">
    <property type="protein sequence ID" value="MFC3146034.1"/>
    <property type="molecule type" value="Genomic_DNA"/>
</dbReference>
<reference evidence="8" key="1">
    <citation type="journal article" date="2019" name="Int. J. Syst. Evol. Microbiol.">
        <title>The Global Catalogue of Microorganisms (GCM) 10K type strain sequencing project: providing services to taxonomists for standard genome sequencing and annotation.</title>
        <authorList>
            <consortium name="The Broad Institute Genomics Platform"/>
            <consortium name="The Broad Institute Genome Sequencing Center for Infectious Disease"/>
            <person name="Wu L."/>
            <person name="Ma J."/>
        </authorList>
    </citation>
    <scope>NUCLEOTIDE SEQUENCE [LARGE SCALE GENOMIC DNA]</scope>
    <source>
        <strain evidence="8">KCTC 52168</strain>
    </source>
</reference>
<gene>
    <name evidence="7" type="ORF">ACFOEN_00100</name>
</gene>
<proteinExistence type="predicted"/>
<comment type="caution">
    <text evidence="7">The sequence shown here is derived from an EMBL/GenBank/DDBJ whole genome shotgun (WGS) entry which is preliminary data.</text>
</comment>
<evidence type="ECO:0000256" key="4">
    <source>
        <dbReference type="ARBA" id="ARBA00022982"/>
    </source>
</evidence>
<dbReference type="Proteomes" id="UP001595556">
    <property type="component" value="Unassembled WGS sequence"/>
</dbReference>
<dbReference type="Pfam" id="PF01322">
    <property type="entry name" value="Cytochrom_C_2"/>
    <property type="match status" value="1"/>
</dbReference>
<evidence type="ECO:0000256" key="6">
    <source>
        <dbReference type="SAM" id="SignalP"/>
    </source>
</evidence>
<keyword evidence="5" id="KW-0408">Iron</keyword>
<protein>
    <submittedName>
        <fullName evidence="7">C-type cytochrome</fullName>
    </submittedName>
</protein>
<dbReference type="PROSITE" id="PS51009">
    <property type="entry name" value="CYTCII"/>
    <property type="match status" value="1"/>
</dbReference>
<keyword evidence="4" id="KW-0249">Electron transport</keyword>
<keyword evidence="1" id="KW-0813">Transport</keyword>
<evidence type="ECO:0000256" key="1">
    <source>
        <dbReference type="ARBA" id="ARBA00022448"/>
    </source>
</evidence>
<dbReference type="SUPFAM" id="SSF47175">
    <property type="entry name" value="Cytochromes"/>
    <property type="match status" value="1"/>
</dbReference>
<dbReference type="RefSeq" id="WP_377300324.1">
    <property type="nucleotide sequence ID" value="NZ_CP180191.1"/>
</dbReference>
<organism evidence="7 8">
    <name type="scientific">Piscinibacterium candidicorallinum</name>
    <dbReference type="NCBI Taxonomy" id="1793872"/>
    <lineage>
        <taxon>Bacteria</taxon>
        <taxon>Pseudomonadati</taxon>
        <taxon>Pseudomonadota</taxon>
        <taxon>Betaproteobacteria</taxon>
        <taxon>Burkholderiales</taxon>
        <taxon>Piscinibacterium</taxon>
    </lineage>
</organism>
<evidence type="ECO:0000256" key="2">
    <source>
        <dbReference type="ARBA" id="ARBA00022617"/>
    </source>
</evidence>
<sequence length="149" mass="15746">MLRPIVMAAVAAAVLLVSPTSHAQFAKPEDAVKYRQSVFTVMGRSMGGLNAVVRGDRPYNAAEVQRNAEIIAMMAGLPWTAFGPGTESPKALPAIWKEGDKFKKAQDGLQDAAAKLVAASKTGKVEDLRGAFGNVGASCKACHDDFRGK</sequence>
<evidence type="ECO:0000313" key="7">
    <source>
        <dbReference type="EMBL" id="MFC3146034.1"/>
    </source>
</evidence>
<evidence type="ECO:0000256" key="5">
    <source>
        <dbReference type="ARBA" id="ARBA00023004"/>
    </source>
</evidence>